<dbReference type="AlphaFoldDB" id="A0A346XX32"/>
<keyword evidence="5 8" id="KW-0460">Magnesium</keyword>
<evidence type="ECO:0000256" key="9">
    <source>
        <dbReference type="SAM" id="MobiDB-lite"/>
    </source>
</evidence>
<evidence type="ECO:0000256" key="8">
    <source>
        <dbReference type="HAMAP-Rule" id="MF_00116"/>
    </source>
</evidence>
<dbReference type="InterPro" id="IPR008181">
    <property type="entry name" value="dUTPase"/>
</dbReference>
<dbReference type="FunFam" id="2.70.40.10:FF:000008">
    <property type="entry name" value="Deoxyuridine 5'-triphosphate nucleotidohydrolase"/>
    <property type="match status" value="1"/>
</dbReference>
<dbReference type="InterPro" id="IPR029054">
    <property type="entry name" value="dUTPase-like"/>
</dbReference>
<evidence type="ECO:0000259" key="10">
    <source>
        <dbReference type="PROSITE" id="PS51186"/>
    </source>
</evidence>
<dbReference type="Gene3D" id="2.70.40.10">
    <property type="match status" value="1"/>
</dbReference>
<dbReference type="GO" id="GO:0000287">
    <property type="term" value="F:magnesium ion binding"/>
    <property type="evidence" value="ECO:0007669"/>
    <property type="project" value="UniProtKB-UniRule"/>
</dbReference>
<evidence type="ECO:0000256" key="7">
    <source>
        <dbReference type="ARBA" id="ARBA00047686"/>
    </source>
</evidence>
<dbReference type="NCBIfam" id="NF001862">
    <property type="entry name" value="PRK00601.1"/>
    <property type="match status" value="1"/>
</dbReference>
<dbReference type="GO" id="GO:0004170">
    <property type="term" value="F:dUTP diphosphatase activity"/>
    <property type="evidence" value="ECO:0007669"/>
    <property type="project" value="UniProtKB-UniRule"/>
</dbReference>
<evidence type="ECO:0000313" key="12">
    <source>
        <dbReference type="Proteomes" id="UP000264006"/>
    </source>
</evidence>
<accession>A0A346XX32</accession>
<evidence type="ECO:0000256" key="3">
    <source>
        <dbReference type="ARBA" id="ARBA00022723"/>
    </source>
</evidence>
<reference evidence="11 12" key="1">
    <citation type="submission" date="2018-09" db="EMBL/GenBank/DDBJ databases">
        <title>Complete genome sequence of Euzebya sp. DY32-46 isolated from seawater of Pacific Ocean.</title>
        <authorList>
            <person name="Xu L."/>
            <person name="Wu Y.-H."/>
            <person name="Xu X.-W."/>
        </authorList>
    </citation>
    <scope>NUCLEOTIDE SEQUENCE [LARGE SCALE GENOMIC DNA]</scope>
    <source>
        <strain evidence="11 12">DY32-46</strain>
    </source>
</reference>
<evidence type="ECO:0000256" key="5">
    <source>
        <dbReference type="ARBA" id="ARBA00022842"/>
    </source>
</evidence>
<proteinExistence type="inferred from homology"/>
<evidence type="ECO:0000256" key="6">
    <source>
        <dbReference type="ARBA" id="ARBA00023080"/>
    </source>
</evidence>
<feature type="region of interest" description="Disordered" evidence="9">
    <location>
        <begin position="179"/>
        <end position="206"/>
    </location>
</feature>
<keyword evidence="3 8" id="KW-0479">Metal-binding</keyword>
<comment type="pathway">
    <text evidence="8">Pyrimidine metabolism; dUMP biosynthesis; dUMP from dCTP (dUTP route): step 2/2.</text>
</comment>
<dbReference type="InterPro" id="IPR016181">
    <property type="entry name" value="Acyl_CoA_acyltransferase"/>
</dbReference>
<dbReference type="InterPro" id="IPR036157">
    <property type="entry name" value="dUTPase-like_sf"/>
</dbReference>
<sequence length="352" mass="37690">MTPRQHTPTRSPLRTTLNPRLTDALVDRLVDMWVAVTHAGGAVGFVGPVTHDEVATGVAGFWDRVIDGVVDLVIAEDDEQVVGFGFLVPAEDPAVTGHRAEVQKLMRDPQAAGRGVGATVLAALEDRAVERNVSLVTLTVRGGTGREAYYARHGYRQVASLPDWVRIEGRPTDLLVMAKSVGTGPPDTVQPADRTAPEEETPTVPRPDDLRLEVKRLDTDLPLPAYARPGDAGLDLFAREDKVLPPGTRCLMPTGLAVAIPDGWVGLVHPRSGLAVRQGLSIVNSPGTIDAGYRGELMVPLINLDPSVTIRLTRGERIAQLLLQRVGHAQLIEVDELPDGVRGGDGFGSTGR</sequence>
<comment type="caution">
    <text evidence="8">Lacks conserved residue(s) required for the propagation of feature annotation.</text>
</comment>
<feature type="binding site" evidence="8">
    <location>
        <begin position="271"/>
        <end position="273"/>
    </location>
    <ligand>
        <name>substrate</name>
    </ligand>
</feature>
<dbReference type="GO" id="GO:0016747">
    <property type="term" value="F:acyltransferase activity, transferring groups other than amino-acyl groups"/>
    <property type="evidence" value="ECO:0007669"/>
    <property type="project" value="InterPro"/>
</dbReference>
<evidence type="ECO:0000256" key="2">
    <source>
        <dbReference type="ARBA" id="ARBA00006581"/>
    </source>
</evidence>
<dbReference type="SUPFAM" id="SSF55729">
    <property type="entry name" value="Acyl-CoA N-acyltransferases (Nat)"/>
    <property type="match status" value="1"/>
</dbReference>
<feature type="binding site" evidence="8">
    <location>
        <position position="284"/>
    </location>
    <ligand>
        <name>substrate</name>
    </ligand>
</feature>
<dbReference type="KEGG" id="euz:DVS28_a2095"/>
<dbReference type="UniPathway" id="UPA00610">
    <property type="reaction ID" value="UER00666"/>
</dbReference>
<feature type="binding site" evidence="8">
    <location>
        <begin position="288"/>
        <end position="290"/>
    </location>
    <ligand>
        <name>substrate</name>
    </ligand>
</feature>
<dbReference type="PANTHER" id="PTHR11241">
    <property type="entry name" value="DEOXYURIDINE 5'-TRIPHOSPHATE NUCLEOTIDOHYDROLASE"/>
    <property type="match status" value="1"/>
</dbReference>
<keyword evidence="12" id="KW-1185">Reference proteome</keyword>
<dbReference type="GO" id="GO:0046081">
    <property type="term" value="P:dUTP catabolic process"/>
    <property type="evidence" value="ECO:0007669"/>
    <property type="project" value="InterPro"/>
</dbReference>
<protein>
    <recommendedName>
        <fullName evidence="8">Deoxyuridine 5'-triphosphate nucleotidohydrolase</fullName>
        <shortName evidence="8">dUTPase</shortName>
        <ecNumber evidence="8">3.6.1.23</ecNumber>
    </recommendedName>
    <alternativeName>
        <fullName evidence="8">dUTP pyrophosphatase</fullName>
    </alternativeName>
</protein>
<organism evidence="11 12">
    <name type="scientific">Euzebya pacifica</name>
    <dbReference type="NCBI Taxonomy" id="1608957"/>
    <lineage>
        <taxon>Bacteria</taxon>
        <taxon>Bacillati</taxon>
        <taxon>Actinomycetota</taxon>
        <taxon>Nitriliruptoria</taxon>
        <taxon>Euzebyales</taxon>
    </lineage>
</organism>
<dbReference type="EMBL" id="CP031165">
    <property type="protein sequence ID" value="AXV06779.1"/>
    <property type="molecule type" value="Genomic_DNA"/>
</dbReference>
<dbReference type="CDD" id="cd04301">
    <property type="entry name" value="NAT_SF"/>
    <property type="match status" value="1"/>
</dbReference>
<dbReference type="InterPro" id="IPR033704">
    <property type="entry name" value="dUTPase_trimeric"/>
</dbReference>
<comment type="cofactor">
    <cofactor evidence="1 8">
        <name>Mg(2+)</name>
        <dbReference type="ChEBI" id="CHEBI:18420"/>
    </cofactor>
</comment>
<dbReference type="HAMAP" id="MF_00116">
    <property type="entry name" value="dUTPase_bact"/>
    <property type="match status" value="1"/>
</dbReference>
<keyword evidence="6 8" id="KW-0546">Nucleotide metabolism</keyword>
<comment type="catalytic activity">
    <reaction evidence="7 8">
        <text>dUTP + H2O = dUMP + diphosphate + H(+)</text>
        <dbReference type="Rhea" id="RHEA:10248"/>
        <dbReference type="ChEBI" id="CHEBI:15377"/>
        <dbReference type="ChEBI" id="CHEBI:15378"/>
        <dbReference type="ChEBI" id="CHEBI:33019"/>
        <dbReference type="ChEBI" id="CHEBI:61555"/>
        <dbReference type="ChEBI" id="CHEBI:246422"/>
        <dbReference type="EC" id="3.6.1.23"/>
    </reaction>
</comment>
<dbReference type="EC" id="3.6.1.23" evidence="8"/>
<dbReference type="CDD" id="cd07557">
    <property type="entry name" value="trimeric_dUTPase"/>
    <property type="match status" value="1"/>
</dbReference>
<dbReference type="Gene3D" id="3.40.630.30">
    <property type="match status" value="1"/>
</dbReference>
<comment type="similarity">
    <text evidence="2 8">Belongs to the dUTPase family.</text>
</comment>
<dbReference type="SUPFAM" id="SSF51283">
    <property type="entry name" value="dUTPase-like"/>
    <property type="match status" value="1"/>
</dbReference>
<dbReference type="Pfam" id="PF00692">
    <property type="entry name" value="dUTPase"/>
    <property type="match status" value="1"/>
</dbReference>
<evidence type="ECO:0000256" key="4">
    <source>
        <dbReference type="ARBA" id="ARBA00022801"/>
    </source>
</evidence>
<feature type="domain" description="N-acetyltransferase" evidence="10">
    <location>
        <begin position="19"/>
        <end position="182"/>
    </location>
</feature>
<name>A0A346XX32_9ACTN</name>
<dbReference type="InterPro" id="IPR000182">
    <property type="entry name" value="GNAT_dom"/>
</dbReference>
<dbReference type="Pfam" id="PF00583">
    <property type="entry name" value="Acetyltransf_1"/>
    <property type="match status" value="1"/>
</dbReference>
<keyword evidence="4 8" id="KW-0378">Hydrolase</keyword>
<dbReference type="NCBIfam" id="TIGR00576">
    <property type="entry name" value="dut"/>
    <property type="match status" value="1"/>
</dbReference>
<evidence type="ECO:0000313" key="11">
    <source>
        <dbReference type="EMBL" id="AXV06779.1"/>
    </source>
</evidence>
<comment type="function">
    <text evidence="8">This enzyme is involved in nucleotide metabolism: it produces dUMP, the immediate precursor of thymidine nucleotides and it decreases the intracellular concentration of dUTP so that uracil cannot be incorporated into DNA.</text>
</comment>
<dbReference type="Proteomes" id="UP000264006">
    <property type="component" value="Chromosome"/>
</dbReference>
<dbReference type="PANTHER" id="PTHR11241:SF0">
    <property type="entry name" value="DEOXYURIDINE 5'-TRIPHOSPHATE NUCLEOTIDOHYDROLASE"/>
    <property type="match status" value="1"/>
</dbReference>
<gene>
    <name evidence="8" type="primary">dut</name>
    <name evidence="11" type="ORF">DVS28_a2095</name>
</gene>
<evidence type="ECO:0000256" key="1">
    <source>
        <dbReference type="ARBA" id="ARBA00001946"/>
    </source>
</evidence>
<dbReference type="PROSITE" id="PS51186">
    <property type="entry name" value="GNAT"/>
    <property type="match status" value="1"/>
</dbReference>
<dbReference type="GO" id="GO:0006226">
    <property type="term" value="P:dUMP biosynthetic process"/>
    <property type="evidence" value="ECO:0007669"/>
    <property type="project" value="UniProtKB-UniRule"/>
</dbReference>